<evidence type="ECO:0000259" key="1">
    <source>
        <dbReference type="Pfam" id="PF09836"/>
    </source>
</evidence>
<sequence length="262" mass="29790">MTERLREQQYTLARHLRDPARHAPPPGIEERRLRIYRELFFGSIESLLAGSFPVIRQTLDETRWRALVRAFYADHRSQTPLFTRIAAEFVAFVQHYEALRDDAPWLAELAHYEWVEIDLQLSDTPASAHRADGDLLDAMPLLSPQALALGYRWPVNLIGPHLQPRTPPQLPTLLLVHRDAGHEVRFAQIAPLTYRLLQSLHNHRWSGRRHLHALAEETGGDADQLQAQGLALLERLREQGIVLGTAADDAPPPSFTSTRSDP</sequence>
<dbReference type="InterPro" id="IPR044922">
    <property type="entry name" value="DUF2063_N_sf"/>
</dbReference>
<dbReference type="Pfam" id="PF09836">
    <property type="entry name" value="DUF2063"/>
    <property type="match status" value="1"/>
</dbReference>
<dbReference type="Gene3D" id="1.10.150.690">
    <property type="entry name" value="DUF2063"/>
    <property type="match status" value="1"/>
</dbReference>
<feature type="domain" description="NGO1945-like C-terminal" evidence="2">
    <location>
        <begin position="143"/>
        <end position="237"/>
    </location>
</feature>
<evidence type="ECO:0000259" key="2">
    <source>
        <dbReference type="Pfam" id="PF22106"/>
    </source>
</evidence>
<accession>A0ABY3X4R7</accession>
<dbReference type="Proteomes" id="UP000829194">
    <property type="component" value="Chromosome"/>
</dbReference>
<protein>
    <submittedName>
        <fullName evidence="3">DNA-binding domain-containing protein</fullName>
    </submittedName>
</protein>
<evidence type="ECO:0000313" key="4">
    <source>
        <dbReference type="Proteomes" id="UP000829194"/>
    </source>
</evidence>
<dbReference type="GO" id="GO:0003677">
    <property type="term" value="F:DNA binding"/>
    <property type="evidence" value="ECO:0007669"/>
    <property type="project" value="UniProtKB-KW"/>
</dbReference>
<evidence type="ECO:0000313" key="3">
    <source>
        <dbReference type="EMBL" id="UNP27569.1"/>
    </source>
</evidence>
<gene>
    <name evidence="3" type="ORF">MOV92_13635</name>
</gene>
<dbReference type="EMBL" id="CP093547">
    <property type="protein sequence ID" value="UNP27569.1"/>
    <property type="molecule type" value="Genomic_DNA"/>
</dbReference>
<name>A0ABY3X4R7_9GAMM</name>
<dbReference type="Pfam" id="PF22106">
    <property type="entry name" value="NGO1945_C"/>
    <property type="match status" value="1"/>
</dbReference>
<organism evidence="3 4">
    <name type="scientific">Lysobacter gummosus</name>
    <dbReference type="NCBI Taxonomy" id="262324"/>
    <lineage>
        <taxon>Bacteria</taxon>
        <taxon>Pseudomonadati</taxon>
        <taxon>Pseudomonadota</taxon>
        <taxon>Gammaproteobacteria</taxon>
        <taxon>Lysobacterales</taxon>
        <taxon>Lysobacteraceae</taxon>
        <taxon>Lysobacter</taxon>
    </lineage>
</organism>
<dbReference type="InterPro" id="IPR018640">
    <property type="entry name" value="DUF2063"/>
</dbReference>
<keyword evidence="3" id="KW-0238">DNA-binding</keyword>
<proteinExistence type="predicted"/>
<dbReference type="Gene3D" id="3.90.930.50">
    <property type="match status" value="1"/>
</dbReference>
<dbReference type="RefSeq" id="WP_057943273.1">
    <property type="nucleotide sequence ID" value="NZ_CP011131.1"/>
</dbReference>
<keyword evidence="4" id="KW-1185">Reference proteome</keyword>
<feature type="domain" description="Putative DNA-binding" evidence="1">
    <location>
        <begin position="8"/>
        <end position="93"/>
    </location>
</feature>
<reference evidence="3 4" key="1">
    <citation type="submission" date="2022-03" db="EMBL/GenBank/DDBJ databases">
        <title>Complete genome sequence of Lysobacter capsici VKM B-2533 and Lysobacter gummosus 10.1.1, promising sources of lytic agents.</title>
        <authorList>
            <person name="Tarlachkov S.V."/>
            <person name="Kudryakova I.V."/>
            <person name="Afoshin A.S."/>
            <person name="Leontyevskaya E.A."/>
            <person name="Leontyevskaya N.V."/>
        </authorList>
    </citation>
    <scope>NUCLEOTIDE SEQUENCE [LARGE SCALE GENOMIC DNA]</scope>
    <source>
        <strain evidence="3 4">10.1.1</strain>
    </source>
</reference>
<dbReference type="InterPro" id="IPR054098">
    <property type="entry name" value="NGO1945-like_C"/>
</dbReference>